<keyword evidence="5 7" id="KW-0560">Oxidoreductase</keyword>
<dbReference type="InterPro" id="IPR000659">
    <property type="entry name" value="Pyridox_Oxase"/>
</dbReference>
<dbReference type="Pfam" id="PF10590">
    <property type="entry name" value="PNP_phzG_C"/>
    <property type="match status" value="1"/>
</dbReference>
<keyword evidence="13" id="KW-1185">Reference proteome</keyword>
<dbReference type="EC" id="1.4.3.5" evidence="7"/>
<dbReference type="UniPathway" id="UPA01068">
    <property type="reaction ID" value="UER00304"/>
</dbReference>
<organism evidence="12 13">
    <name type="scientific">Aeromicrobium endophyticum</name>
    <dbReference type="NCBI Taxonomy" id="2292704"/>
    <lineage>
        <taxon>Bacteria</taxon>
        <taxon>Bacillati</taxon>
        <taxon>Actinomycetota</taxon>
        <taxon>Actinomycetes</taxon>
        <taxon>Propionibacteriales</taxon>
        <taxon>Nocardioidaceae</taxon>
        <taxon>Aeromicrobium</taxon>
    </lineage>
</organism>
<dbReference type="InterPro" id="IPR019576">
    <property type="entry name" value="Pyridoxamine_oxidase_dimer_C"/>
</dbReference>
<comment type="similarity">
    <text evidence="1 7">Belongs to the pyridoxamine 5'-phosphate oxidase family.</text>
</comment>
<evidence type="ECO:0000256" key="6">
    <source>
        <dbReference type="ARBA" id="ARBA00023096"/>
    </source>
</evidence>
<gene>
    <name evidence="7 12" type="primary">pdxH</name>
    <name evidence="12" type="ORF">DX116_10210</name>
</gene>
<evidence type="ECO:0000313" key="12">
    <source>
        <dbReference type="EMBL" id="REK73868.1"/>
    </source>
</evidence>
<dbReference type="NCBIfam" id="NF004231">
    <property type="entry name" value="PRK05679.1"/>
    <property type="match status" value="1"/>
</dbReference>
<dbReference type="SUPFAM" id="SSF50475">
    <property type="entry name" value="FMN-binding split barrel"/>
    <property type="match status" value="1"/>
</dbReference>
<comment type="pathway">
    <text evidence="7">Cofactor metabolism; pyridoxal 5'-phosphate salvage; pyridoxal 5'-phosphate from pyridoxamine 5'-phosphate: step 1/1.</text>
</comment>
<dbReference type="PANTHER" id="PTHR10851">
    <property type="entry name" value="PYRIDOXINE-5-PHOSPHATE OXIDASE"/>
    <property type="match status" value="1"/>
</dbReference>
<feature type="binding site" evidence="7 9">
    <location>
        <position position="85"/>
    </location>
    <ligand>
        <name>FMN</name>
        <dbReference type="ChEBI" id="CHEBI:58210"/>
    </ligand>
</feature>
<comment type="catalytic activity">
    <reaction evidence="7">
        <text>pyridoxamine 5'-phosphate + O2 + H2O = pyridoxal 5'-phosphate + H2O2 + NH4(+)</text>
        <dbReference type="Rhea" id="RHEA:15817"/>
        <dbReference type="ChEBI" id="CHEBI:15377"/>
        <dbReference type="ChEBI" id="CHEBI:15379"/>
        <dbReference type="ChEBI" id="CHEBI:16240"/>
        <dbReference type="ChEBI" id="CHEBI:28938"/>
        <dbReference type="ChEBI" id="CHEBI:58451"/>
        <dbReference type="ChEBI" id="CHEBI:597326"/>
        <dbReference type="EC" id="1.4.3.5"/>
    </reaction>
</comment>
<feature type="binding site" evidence="7 9">
    <location>
        <begin position="142"/>
        <end position="143"/>
    </location>
    <ligand>
        <name>FMN</name>
        <dbReference type="ChEBI" id="CHEBI:58210"/>
    </ligand>
</feature>
<protein>
    <recommendedName>
        <fullName evidence="7">Pyridoxine/pyridoxamine 5'-phosphate oxidase</fullName>
        <ecNumber evidence="7">1.4.3.5</ecNumber>
    </recommendedName>
    <alternativeName>
        <fullName evidence="7">PNP/PMP oxidase</fullName>
        <shortName evidence="7">PNPOx</shortName>
    </alternativeName>
    <alternativeName>
        <fullName evidence="7">Pyridoxal 5'-phosphate synthase</fullName>
    </alternativeName>
</protein>
<feature type="binding site" evidence="7 9">
    <location>
        <begin position="78"/>
        <end position="79"/>
    </location>
    <ligand>
        <name>FMN</name>
        <dbReference type="ChEBI" id="CHEBI:58210"/>
    </ligand>
</feature>
<dbReference type="RefSeq" id="WP_119703977.1">
    <property type="nucleotide sequence ID" value="NZ_JBHSOI010000001.1"/>
</dbReference>
<evidence type="ECO:0000256" key="3">
    <source>
        <dbReference type="ARBA" id="ARBA00022630"/>
    </source>
</evidence>
<feature type="domain" description="Pyridoxamine 5'-phosphate oxidase N-terminal" evidence="10">
    <location>
        <begin position="35"/>
        <end position="162"/>
    </location>
</feature>
<comment type="catalytic activity">
    <reaction evidence="7">
        <text>pyridoxine 5'-phosphate + O2 = pyridoxal 5'-phosphate + H2O2</text>
        <dbReference type="Rhea" id="RHEA:15149"/>
        <dbReference type="ChEBI" id="CHEBI:15379"/>
        <dbReference type="ChEBI" id="CHEBI:16240"/>
        <dbReference type="ChEBI" id="CHEBI:58589"/>
        <dbReference type="ChEBI" id="CHEBI:597326"/>
        <dbReference type="EC" id="1.4.3.5"/>
    </reaction>
</comment>
<evidence type="ECO:0000256" key="8">
    <source>
        <dbReference type="PIRSR" id="PIRSR000190-1"/>
    </source>
</evidence>
<comment type="cofactor">
    <cofactor evidence="7 9">
        <name>FMN</name>
        <dbReference type="ChEBI" id="CHEBI:58210"/>
    </cofactor>
    <text evidence="7 9">Binds 1 FMN per subunit.</text>
</comment>
<feature type="binding site" evidence="7 9">
    <location>
        <position position="187"/>
    </location>
    <ligand>
        <name>FMN</name>
        <dbReference type="ChEBI" id="CHEBI:58210"/>
    </ligand>
</feature>
<dbReference type="PIRSF" id="PIRSF000190">
    <property type="entry name" value="Pyd_amn-ph_oxd"/>
    <property type="match status" value="1"/>
</dbReference>
<dbReference type="InterPro" id="IPR011576">
    <property type="entry name" value="Pyridox_Oxase_N"/>
</dbReference>
<sequence length="215" mass="23574">METPDLARMRSEYARDGLDESAAGDDPVDLFTRWLDDAVAAGVHEPNAMALATATPDGRPSSRIVLLKGFDASGLVFFTGYGSRKGRELAANPFAAATMLWHPLQRQVRVEGAVSQVPAAASDAYFASRPRGSQIGAVASPQSQAIDDRAVLEQRVAQVEQQFAGHDVERPAEWGGYRIALDSIEFWQGRVGRLHDRLRFVRSPDDTWARERLAP</sequence>
<dbReference type="PROSITE" id="PS01064">
    <property type="entry name" value="PYRIDOX_OXIDASE"/>
    <property type="match status" value="1"/>
</dbReference>
<accession>A0A371PEC5</accession>
<feature type="domain" description="Pyridoxine 5'-phosphate oxidase dimerisation C-terminal" evidence="11">
    <location>
        <begin position="174"/>
        <end position="215"/>
    </location>
</feature>
<feature type="binding site" evidence="7 8">
    <location>
        <position position="129"/>
    </location>
    <ligand>
        <name>substrate</name>
    </ligand>
</feature>
<evidence type="ECO:0000259" key="10">
    <source>
        <dbReference type="Pfam" id="PF01243"/>
    </source>
</evidence>
<dbReference type="GO" id="GO:0004733">
    <property type="term" value="F:pyridoxamine phosphate oxidase activity"/>
    <property type="evidence" value="ECO:0007669"/>
    <property type="project" value="UniProtKB-UniRule"/>
</dbReference>
<feature type="binding site" evidence="7 8">
    <location>
        <position position="68"/>
    </location>
    <ligand>
        <name>substrate</name>
    </ligand>
</feature>
<dbReference type="InterPro" id="IPR012349">
    <property type="entry name" value="Split_barrel_FMN-bd"/>
</dbReference>
<dbReference type="PANTHER" id="PTHR10851:SF0">
    <property type="entry name" value="PYRIDOXINE-5'-PHOSPHATE OXIDASE"/>
    <property type="match status" value="1"/>
</dbReference>
<evidence type="ECO:0000256" key="5">
    <source>
        <dbReference type="ARBA" id="ARBA00023002"/>
    </source>
</evidence>
<feature type="binding site" evidence="7 9">
    <location>
        <begin position="63"/>
        <end position="68"/>
    </location>
    <ligand>
        <name>FMN</name>
        <dbReference type="ChEBI" id="CHEBI:58210"/>
    </ligand>
</feature>
<dbReference type="GO" id="GO:0010181">
    <property type="term" value="F:FMN binding"/>
    <property type="evidence" value="ECO:0007669"/>
    <property type="project" value="UniProtKB-UniRule"/>
</dbReference>
<proteinExistence type="inferred from homology"/>
<feature type="binding site" evidence="7 9">
    <location>
        <position position="107"/>
    </location>
    <ligand>
        <name>FMN</name>
        <dbReference type="ChEBI" id="CHEBI:58210"/>
    </ligand>
</feature>
<dbReference type="NCBIfam" id="TIGR00558">
    <property type="entry name" value="pdxH"/>
    <property type="match status" value="1"/>
</dbReference>
<keyword evidence="6 7" id="KW-0664">Pyridoxine biosynthesis</keyword>
<dbReference type="InterPro" id="IPR019740">
    <property type="entry name" value="Pyridox_Oxase_CS"/>
</dbReference>
<feature type="binding site" evidence="7 8">
    <location>
        <position position="125"/>
    </location>
    <ligand>
        <name>substrate</name>
    </ligand>
</feature>
<dbReference type="FunFam" id="2.30.110.10:FF:000020">
    <property type="entry name" value="PNPO isoform 11"/>
    <property type="match status" value="1"/>
</dbReference>
<keyword evidence="4 7" id="KW-0288">FMN</keyword>
<comment type="caution">
    <text evidence="12">The sequence shown here is derived from an EMBL/GenBank/DDBJ whole genome shotgun (WGS) entry which is preliminary data.</text>
</comment>
<dbReference type="AlphaFoldDB" id="A0A371PEC5"/>
<evidence type="ECO:0000256" key="9">
    <source>
        <dbReference type="PIRSR" id="PIRSR000190-2"/>
    </source>
</evidence>
<dbReference type="Proteomes" id="UP000265581">
    <property type="component" value="Unassembled WGS sequence"/>
</dbReference>
<keyword evidence="3 7" id="KW-0285">Flavoprotein</keyword>
<comment type="function">
    <text evidence="7">Catalyzes the oxidation of either pyridoxine 5'-phosphate (PNP) or pyridoxamine 5'-phosphate (PMP) into pyridoxal 5'-phosphate (PLP).</text>
</comment>
<dbReference type="GO" id="GO:0008615">
    <property type="term" value="P:pyridoxine biosynthetic process"/>
    <property type="evidence" value="ECO:0007669"/>
    <property type="project" value="UniProtKB-UniRule"/>
</dbReference>
<feature type="binding site" evidence="7 9">
    <location>
        <position position="84"/>
    </location>
    <ligand>
        <name>FMN</name>
        <dbReference type="ChEBI" id="CHEBI:58210"/>
    </ligand>
</feature>
<name>A0A371PEC5_9ACTN</name>
<comment type="subunit">
    <text evidence="2 7">Homodimer.</text>
</comment>
<comment type="pathway">
    <text evidence="7">Cofactor metabolism; pyridoxal 5'-phosphate salvage; pyridoxal 5'-phosphate from pyridoxine 5'-phosphate: step 1/1.</text>
</comment>
<dbReference type="Gene3D" id="2.30.110.10">
    <property type="entry name" value="Electron Transport, Fmn-binding Protein, Chain A"/>
    <property type="match status" value="1"/>
</dbReference>
<dbReference type="EMBL" id="QUBR01000001">
    <property type="protein sequence ID" value="REK73868.1"/>
    <property type="molecule type" value="Genomic_DNA"/>
</dbReference>
<evidence type="ECO:0000259" key="11">
    <source>
        <dbReference type="Pfam" id="PF10590"/>
    </source>
</evidence>
<feature type="binding site" evidence="8">
    <location>
        <begin position="10"/>
        <end position="13"/>
    </location>
    <ligand>
        <name>substrate</name>
    </ligand>
</feature>
<evidence type="ECO:0000256" key="7">
    <source>
        <dbReference type="HAMAP-Rule" id="MF_01629"/>
    </source>
</evidence>
<feature type="binding site" evidence="7 9">
    <location>
        <position position="197"/>
    </location>
    <ligand>
        <name>FMN</name>
        <dbReference type="ChEBI" id="CHEBI:58210"/>
    </ligand>
</feature>
<feature type="binding site" evidence="7 8">
    <location>
        <position position="133"/>
    </location>
    <ligand>
        <name>substrate</name>
    </ligand>
</feature>
<reference evidence="12 13" key="1">
    <citation type="submission" date="2018-08" db="EMBL/GenBank/DDBJ databases">
        <title>Aeromicrobium sp. M2KJ-4, whole genome shotgun sequence.</title>
        <authorList>
            <person name="Tuo L."/>
        </authorList>
    </citation>
    <scope>NUCLEOTIDE SEQUENCE [LARGE SCALE GENOMIC DNA]</scope>
    <source>
        <strain evidence="12 13">M2KJ-4</strain>
    </source>
</reference>
<evidence type="ECO:0000256" key="2">
    <source>
        <dbReference type="ARBA" id="ARBA00011738"/>
    </source>
</evidence>
<dbReference type="HAMAP" id="MF_01629">
    <property type="entry name" value="PdxH"/>
    <property type="match status" value="1"/>
</dbReference>
<feature type="binding site" evidence="7 8">
    <location>
        <begin position="193"/>
        <end position="195"/>
    </location>
    <ligand>
        <name>substrate</name>
    </ligand>
</feature>
<evidence type="ECO:0000256" key="4">
    <source>
        <dbReference type="ARBA" id="ARBA00022643"/>
    </source>
</evidence>
<evidence type="ECO:0000313" key="13">
    <source>
        <dbReference type="Proteomes" id="UP000265581"/>
    </source>
</evidence>
<dbReference type="Pfam" id="PF01243">
    <property type="entry name" value="PNPOx_N"/>
    <property type="match status" value="1"/>
</dbReference>
<evidence type="ECO:0000256" key="1">
    <source>
        <dbReference type="ARBA" id="ARBA00007301"/>
    </source>
</evidence>
<dbReference type="OrthoDB" id="9780392at2"/>